<protein>
    <submittedName>
        <fullName evidence="1">Uncharacterized protein</fullName>
    </submittedName>
</protein>
<proteinExistence type="predicted"/>
<evidence type="ECO:0000313" key="1">
    <source>
        <dbReference type="EMBL" id="KAH9475578.1"/>
    </source>
</evidence>
<sequence length="335" mass="36632">MSLPSASVQLSEIRSSTNSSIIFTFLMGSYAVVYIHTFHLYLIRKQAPQRLIVLGAITVLFLIAAVQFVVQLYIGNVSLPQTNSNLRTAYVELFQIPIWTHVALNVTSYAMYIVADGLLIWRCFHVYGGRWRVIALPLLLLSLEIGLVTASIVYFLVVDSDATQNKINISNDIQSATFFMSFATSVSTTGLIAYQIYASSRNINGTRKRFLHILEIIIQSAAVYSAVLLVAAVSGAIPDGDSWPTTAVFALANYSSALLAPAAGIAPTVMAARVAEASSQEEHSRSILPKLSQLEFHKSNGSTMGERNFNSELYLTFSNRDSSGENGDNDKQDLA</sequence>
<comment type="caution">
    <text evidence="1">The sequence shown here is derived from an EMBL/GenBank/DDBJ whole genome shotgun (WGS) entry which is preliminary data.</text>
</comment>
<reference evidence="1" key="1">
    <citation type="submission" date="2021-10" db="EMBL/GenBank/DDBJ databases">
        <title>Psilocybe cubensis genome.</title>
        <authorList>
            <person name="Mckernan K.J."/>
            <person name="Crawford S."/>
            <person name="Trippe A."/>
            <person name="Kane L.T."/>
            <person name="Mclaughlin S."/>
        </authorList>
    </citation>
    <scope>NUCLEOTIDE SEQUENCE</scope>
    <source>
        <strain evidence="1">MGC-MH-2018</strain>
    </source>
</reference>
<dbReference type="EMBL" id="JAFIQS020000012">
    <property type="protein sequence ID" value="KAH9475578.1"/>
    <property type="molecule type" value="Genomic_DNA"/>
</dbReference>
<keyword evidence="2" id="KW-1185">Reference proteome</keyword>
<name>A0ACB8GIP8_PSICU</name>
<accession>A0ACB8GIP8</accession>
<gene>
    <name evidence="1" type="ORF">JR316_0012695</name>
</gene>
<organism evidence="1 2">
    <name type="scientific">Psilocybe cubensis</name>
    <name type="common">Psychedelic mushroom</name>
    <name type="synonym">Stropharia cubensis</name>
    <dbReference type="NCBI Taxonomy" id="181762"/>
    <lineage>
        <taxon>Eukaryota</taxon>
        <taxon>Fungi</taxon>
        <taxon>Dikarya</taxon>
        <taxon>Basidiomycota</taxon>
        <taxon>Agaricomycotina</taxon>
        <taxon>Agaricomycetes</taxon>
        <taxon>Agaricomycetidae</taxon>
        <taxon>Agaricales</taxon>
        <taxon>Agaricineae</taxon>
        <taxon>Strophariaceae</taxon>
        <taxon>Psilocybe</taxon>
    </lineage>
</organism>
<dbReference type="Proteomes" id="UP000664032">
    <property type="component" value="Unassembled WGS sequence"/>
</dbReference>
<evidence type="ECO:0000313" key="2">
    <source>
        <dbReference type="Proteomes" id="UP000664032"/>
    </source>
</evidence>